<name>A0A507CS89_9FUNG</name>
<keyword evidence="9" id="KW-0318">Glutathionylation</keyword>
<proteinExistence type="inferred from homology"/>
<reference evidence="13 14" key="1">
    <citation type="journal article" date="2019" name="Sci. Rep.">
        <title>Comparative genomics of chytrid fungi reveal insights into the obligate biotrophic and pathogenic lifestyle of Synchytrium endobioticum.</title>
        <authorList>
            <person name="van de Vossenberg B.T.L.H."/>
            <person name="Warris S."/>
            <person name="Nguyen H.D.T."/>
            <person name="van Gent-Pelzer M.P.E."/>
            <person name="Joly D.L."/>
            <person name="van de Geest H.C."/>
            <person name="Bonants P.J.M."/>
            <person name="Smith D.S."/>
            <person name="Levesque C.A."/>
            <person name="van der Lee T.A.J."/>
        </authorList>
    </citation>
    <scope>NUCLEOTIDE SEQUENCE [LARGE SCALE GENOMIC DNA]</scope>
    <source>
        <strain evidence="13 14">LEV6574</strain>
    </source>
</reference>
<dbReference type="NCBIfam" id="TIGR00506">
    <property type="entry name" value="ribB"/>
    <property type="match status" value="1"/>
</dbReference>
<dbReference type="GO" id="GO:0009231">
    <property type="term" value="P:riboflavin biosynthetic process"/>
    <property type="evidence" value="ECO:0007669"/>
    <property type="project" value="UniProtKB-UniPathway"/>
</dbReference>
<dbReference type="EC" id="4.1.99.12" evidence="4"/>
<dbReference type="PANTHER" id="PTHR21327">
    <property type="entry name" value="GTP CYCLOHYDROLASE II-RELATED"/>
    <property type="match status" value="1"/>
</dbReference>
<dbReference type="FunFam" id="3.90.870.10:FF:000002">
    <property type="entry name" value="3,4-dihydroxy-2-butanone 4-phosphate synthase"/>
    <property type="match status" value="1"/>
</dbReference>
<keyword evidence="11" id="KW-0456">Lyase</keyword>
<dbReference type="PANTHER" id="PTHR21327:SF18">
    <property type="entry name" value="3,4-DIHYDROXY-2-BUTANONE 4-PHOSPHATE SYNTHASE"/>
    <property type="match status" value="1"/>
</dbReference>
<organism evidence="13 14">
    <name type="scientific">Synchytrium endobioticum</name>
    <dbReference type="NCBI Taxonomy" id="286115"/>
    <lineage>
        <taxon>Eukaryota</taxon>
        <taxon>Fungi</taxon>
        <taxon>Fungi incertae sedis</taxon>
        <taxon>Chytridiomycota</taxon>
        <taxon>Chytridiomycota incertae sedis</taxon>
        <taxon>Chytridiomycetes</taxon>
        <taxon>Synchytriales</taxon>
        <taxon>Synchytriaceae</taxon>
        <taxon>Synchytrium</taxon>
    </lineage>
</organism>
<protein>
    <recommendedName>
        <fullName evidence="5">3,4-dihydroxy-2-butanone 4-phosphate synthase</fullName>
        <ecNumber evidence="4">4.1.99.12</ecNumber>
    </recommendedName>
</protein>
<evidence type="ECO:0000256" key="4">
    <source>
        <dbReference type="ARBA" id="ARBA00012153"/>
    </source>
</evidence>
<dbReference type="InterPro" id="IPR017945">
    <property type="entry name" value="DHBP_synth_RibB-like_a/b_dom"/>
</dbReference>
<evidence type="ECO:0000256" key="8">
    <source>
        <dbReference type="ARBA" id="ARBA00022842"/>
    </source>
</evidence>
<comment type="pathway">
    <text evidence="2">Cofactor biosynthesis; riboflavin biosynthesis; 2-hydroxy-3-oxobutyl phosphate from D-ribulose 5-phosphate: step 1/1.</text>
</comment>
<accession>A0A507CS89</accession>
<evidence type="ECO:0000256" key="6">
    <source>
        <dbReference type="ARBA" id="ARBA00022619"/>
    </source>
</evidence>
<keyword evidence="7" id="KW-0479">Metal-binding</keyword>
<evidence type="ECO:0000313" key="13">
    <source>
        <dbReference type="EMBL" id="TPX41968.1"/>
    </source>
</evidence>
<keyword evidence="8" id="KW-0460">Magnesium</keyword>
<keyword evidence="6" id="KW-0686">Riboflavin biosynthesis</keyword>
<dbReference type="GO" id="GO:0046872">
    <property type="term" value="F:metal ion binding"/>
    <property type="evidence" value="ECO:0007669"/>
    <property type="project" value="UniProtKB-KW"/>
</dbReference>
<comment type="caution">
    <text evidence="13">The sequence shown here is derived from an EMBL/GenBank/DDBJ whole genome shotgun (WGS) entry which is preliminary data.</text>
</comment>
<dbReference type="EMBL" id="QEAM01000293">
    <property type="protein sequence ID" value="TPX41968.1"/>
    <property type="molecule type" value="Genomic_DNA"/>
</dbReference>
<evidence type="ECO:0000256" key="11">
    <source>
        <dbReference type="ARBA" id="ARBA00023239"/>
    </source>
</evidence>
<dbReference type="Proteomes" id="UP000320475">
    <property type="component" value="Unassembled WGS sequence"/>
</dbReference>
<evidence type="ECO:0000256" key="12">
    <source>
        <dbReference type="ARBA" id="ARBA00060730"/>
    </source>
</evidence>
<dbReference type="UniPathway" id="UPA00275"/>
<evidence type="ECO:0000313" key="14">
    <source>
        <dbReference type="Proteomes" id="UP000320475"/>
    </source>
</evidence>
<evidence type="ECO:0000256" key="1">
    <source>
        <dbReference type="ARBA" id="ARBA00001946"/>
    </source>
</evidence>
<keyword evidence="10" id="KW-0464">Manganese</keyword>
<dbReference type="GO" id="GO:0005829">
    <property type="term" value="C:cytosol"/>
    <property type="evidence" value="ECO:0007669"/>
    <property type="project" value="TreeGrafter"/>
</dbReference>
<dbReference type="GO" id="GO:0008686">
    <property type="term" value="F:3,4-dihydroxy-2-butanone-4-phosphate synthase activity"/>
    <property type="evidence" value="ECO:0007669"/>
    <property type="project" value="UniProtKB-EC"/>
</dbReference>
<evidence type="ECO:0000256" key="7">
    <source>
        <dbReference type="ARBA" id="ARBA00022723"/>
    </source>
</evidence>
<evidence type="ECO:0000256" key="10">
    <source>
        <dbReference type="ARBA" id="ARBA00023211"/>
    </source>
</evidence>
<evidence type="ECO:0000256" key="2">
    <source>
        <dbReference type="ARBA" id="ARBA00004904"/>
    </source>
</evidence>
<dbReference type="GO" id="GO:0005758">
    <property type="term" value="C:mitochondrial intermembrane space"/>
    <property type="evidence" value="ECO:0007669"/>
    <property type="project" value="TreeGrafter"/>
</dbReference>
<dbReference type="Pfam" id="PF00926">
    <property type="entry name" value="DHBP_synthase"/>
    <property type="match status" value="1"/>
</dbReference>
<evidence type="ECO:0000256" key="9">
    <source>
        <dbReference type="ARBA" id="ARBA00023206"/>
    </source>
</evidence>
<dbReference type="AlphaFoldDB" id="A0A507CS89"/>
<dbReference type="Gene3D" id="3.90.870.10">
    <property type="entry name" value="DHBP synthase"/>
    <property type="match status" value="1"/>
</dbReference>
<comment type="similarity">
    <text evidence="12">Belongs to the DHBP synthase family.</text>
</comment>
<evidence type="ECO:0000256" key="5">
    <source>
        <dbReference type="ARBA" id="ARBA00018836"/>
    </source>
</evidence>
<dbReference type="SUPFAM" id="SSF55821">
    <property type="entry name" value="YrdC/RibB"/>
    <property type="match status" value="1"/>
</dbReference>
<comment type="subunit">
    <text evidence="3">Homodimer.</text>
</comment>
<sequence>MQFHRGPVTSACQQVHPNLNTEKGFEQSGSSIMYSEAEAETDSPPSSYIIAASSYHPHTDHDKCHPNGTTIQEHIMSKYYKNVNVPPLYSSIQSNSHDHEFDSIEDAIEAIKTGTFIIAVDNEDRENEGDLIIAAENMNTQKMAFMLRYTGGVVCVPAPGDVLDRLNLPLMVKYNEESLRTAYTITCDAVAGTTTGISASDRAATCVTLADPSAVSSDLRRPGHVFPLRYHPGGVLKRVGHTEASVDICKLAGKSPVSVISELMLDDGRMMRRDDIKLFAKKWGLRVITISDLVNYRIRNGLTDENCEMCPNQIIGPANRDEISVQLMNTYTKVRHHSEQERLSPSCNIDPVNKILARPSRPASTTNVRKDTSDFYAARNGRGQSITGAMSVVLNTGLLIDALAKQPYHEHFSRYSF</sequence>
<comment type="cofactor">
    <cofactor evidence="1">
        <name>Mg(2+)</name>
        <dbReference type="ChEBI" id="CHEBI:18420"/>
    </cofactor>
</comment>
<evidence type="ECO:0000256" key="3">
    <source>
        <dbReference type="ARBA" id="ARBA00011738"/>
    </source>
</evidence>
<dbReference type="InterPro" id="IPR000422">
    <property type="entry name" value="DHBP_synthase_RibB"/>
</dbReference>
<gene>
    <name evidence="13" type="primary">RIB3</name>
    <name evidence="13" type="ORF">SeLEV6574_g05829</name>
</gene>
<dbReference type="OrthoDB" id="60371at2759"/>
<dbReference type="VEuPathDB" id="FungiDB:SeMB42_g03119"/>